<sequence>MDFTELEAATGLRFSWNVWPCSSEEAAKAEVPIGCLFTPLKPENPEGTSKIPLVEYAPVRCRSSGVFLNPYCHIDFRAKTWTCPISLQRNPLPPSYAEHISPDNLPSELVNLTMEYIIPSSVSGGIFPPTFVFVVDTCISDEELDQLKDSLQQVISMLPQDAQVGLITYGSVVKLHDLRESEIPRCYVLRGTHQHDAEYLKRVINLAQQQQKFVQPLSQCEFTLNTFIEQLVPDAWPVAQNSRPSRCTGSALSAAVALMEVVCPNRGARAMLFTGGACTFGPGKVVDLSLSESIRHHLDLQKEHHNARFVKDALSFYSTLANRCASNNHAIDIFACALDQSGLYEMKVCCDKTGGYMVMSDSFSMNVFKDSLKNVFSLDANGHLKHGYCAKVEVFCTKELRVSGVMGGCSTNNKKGPNVSDKVIGEGGTTEWKVGALDPKSTLAFYFDVVDGAGSAASVITNAISSLGGSSNKKDKAAKSENAGKTAFIQFQTVYIHANGEKRLRVTSFSCKYAQPNVSDLARAFDQEAAAVLMARYAFYKSETEDPISVLRWLDKSLINLISKFADYQKNDVHTFRLASEFSIYPQFMYHLRRSHFLQTFNASPDETAFYRTVFMRENVINSLIMIQPALLEYSFENPTPHPVLLDACSLKQNVILMLDSFFHVIIWYGDMIHQWREQGFQEKPDYAHFKELLQAPATDANHILSERFPTPKFILCNQGGSQARFLLAKVNPSQTHKSGLSEYSDDAQVVNTDDVSLKTFMEHLVMLVVQS</sequence>
<evidence type="ECO:0000256" key="3">
    <source>
        <dbReference type="ARBA" id="ARBA00021212"/>
    </source>
</evidence>
<evidence type="ECO:0000259" key="19">
    <source>
        <dbReference type="Pfam" id="PF08033"/>
    </source>
</evidence>
<evidence type="ECO:0000256" key="2">
    <source>
        <dbReference type="ARBA" id="ARBA00009210"/>
    </source>
</evidence>
<dbReference type="AlphaFoldDB" id="A0A9W5WVM9"/>
<name>A0A9W5WVM9_BABOV</name>
<dbReference type="SUPFAM" id="SSF53300">
    <property type="entry name" value="vWA-like"/>
    <property type="match status" value="1"/>
</dbReference>
<keyword evidence="21" id="KW-1185">Reference proteome</keyword>
<dbReference type="Gene3D" id="3.40.20.10">
    <property type="entry name" value="Severin"/>
    <property type="match status" value="1"/>
</dbReference>
<dbReference type="SUPFAM" id="SSF82919">
    <property type="entry name" value="Zn-finger domain of Sec23/24"/>
    <property type="match status" value="1"/>
</dbReference>
<feature type="domain" description="Sec23/Sec24 trunk" evidence="17">
    <location>
        <begin position="128"/>
        <end position="376"/>
    </location>
</feature>
<dbReference type="GO" id="GO:0008270">
    <property type="term" value="F:zinc ion binding"/>
    <property type="evidence" value="ECO:0007669"/>
    <property type="project" value="InterPro"/>
</dbReference>
<dbReference type="OrthoDB" id="10256289at2759"/>
<reference evidence="20" key="1">
    <citation type="submission" date="2019-12" db="EMBL/GenBank/DDBJ databases">
        <title>Genome sequence of Babesia ovis.</title>
        <authorList>
            <person name="Yamagishi J."/>
            <person name="Sevinc F."/>
            <person name="Xuan X."/>
        </authorList>
    </citation>
    <scope>NUCLEOTIDE SEQUENCE</scope>
    <source>
        <strain evidence="20">Selcuk</strain>
    </source>
</reference>
<dbReference type="SUPFAM" id="SSF81811">
    <property type="entry name" value="Helical domain of Sec23/24"/>
    <property type="match status" value="1"/>
</dbReference>
<dbReference type="Pfam" id="PF04811">
    <property type="entry name" value="Sec23_trunk"/>
    <property type="match status" value="1"/>
</dbReference>
<protein>
    <recommendedName>
        <fullName evidence="3 14">Protein transport protein SEC23</fullName>
    </recommendedName>
</protein>
<dbReference type="InterPro" id="IPR029006">
    <property type="entry name" value="ADF-H/Gelsolin-like_dom_sf"/>
</dbReference>
<dbReference type="GO" id="GO:0000139">
    <property type="term" value="C:Golgi membrane"/>
    <property type="evidence" value="ECO:0007669"/>
    <property type="project" value="UniProtKB-SubCell"/>
</dbReference>
<evidence type="ECO:0000256" key="1">
    <source>
        <dbReference type="ARBA" id="ARBA00004255"/>
    </source>
</evidence>
<dbReference type="FunFam" id="3.40.50.410:FF:000008">
    <property type="entry name" value="Protein transport protein SEC23"/>
    <property type="match status" value="1"/>
</dbReference>
<dbReference type="Gene3D" id="3.40.50.410">
    <property type="entry name" value="von Willebrand factor, type A domain"/>
    <property type="match status" value="1"/>
</dbReference>
<feature type="domain" description="Gelsolin-like" evidence="15">
    <location>
        <begin position="639"/>
        <end position="727"/>
    </location>
</feature>
<evidence type="ECO:0000256" key="5">
    <source>
        <dbReference type="ARBA" id="ARBA00022723"/>
    </source>
</evidence>
<dbReference type="Gene3D" id="2.60.40.1670">
    <property type="entry name" value="beta-sandwich domain of Sec23/24"/>
    <property type="match status" value="1"/>
</dbReference>
<evidence type="ECO:0000256" key="12">
    <source>
        <dbReference type="ARBA" id="ARBA00023329"/>
    </source>
</evidence>
<comment type="similarity">
    <text evidence="2 14">Belongs to the SEC23/SEC24 family. SEC23 subfamily.</text>
</comment>
<dbReference type="InterPro" id="IPR036465">
    <property type="entry name" value="vWFA_dom_sf"/>
</dbReference>
<evidence type="ECO:0000313" key="21">
    <source>
        <dbReference type="Proteomes" id="UP001057455"/>
    </source>
</evidence>
<dbReference type="InterPro" id="IPR037364">
    <property type="entry name" value="Sec23"/>
</dbReference>
<dbReference type="SUPFAM" id="SSF82754">
    <property type="entry name" value="C-terminal, gelsolin-like domain of Sec23/24"/>
    <property type="match status" value="1"/>
</dbReference>
<dbReference type="InterPro" id="IPR036175">
    <property type="entry name" value="Sec23/24_helical_dom_sf"/>
</dbReference>
<dbReference type="InterPro" id="IPR006900">
    <property type="entry name" value="Sec23/24_helical_dom"/>
</dbReference>
<dbReference type="Gene3D" id="1.20.120.730">
    <property type="entry name" value="Sec23/Sec24 helical domain"/>
    <property type="match status" value="1"/>
</dbReference>
<comment type="caution">
    <text evidence="20">The sequence shown here is derived from an EMBL/GenBank/DDBJ whole genome shotgun (WGS) entry which is preliminary data.</text>
</comment>
<dbReference type="FunFam" id="3.40.20.10:FF:000041">
    <property type="entry name" value="Protein transport protein SEC23"/>
    <property type="match status" value="1"/>
</dbReference>
<gene>
    <name evidence="20" type="ORF">BaOVIS_024380</name>
</gene>
<evidence type="ECO:0000259" key="18">
    <source>
        <dbReference type="Pfam" id="PF04815"/>
    </source>
</evidence>
<evidence type="ECO:0000259" key="17">
    <source>
        <dbReference type="Pfam" id="PF04811"/>
    </source>
</evidence>
<dbReference type="Pfam" id="PF04810">
    <property type="entry name" value="zf-Sec23_Sec24"/>
    <property type="match status" value="1"/>
</dbReference>
<evidence type="ECO:0000256" key="10">
    <source>
        <dbReference type="ARBA" id="ARBA00023034"/>
    </source>
</evidence>
<dbReference type="FunFam" id="1.20.120.730:FF:000005">
    <property type="entry name" value="Protein transport protein SEC23"/>
    <property type="match status" value="1"/>
</dbReference>
<feature type="domain" description="Zinc finger Sec23/Sec24-type" evidence="16">
    <location>
        <begin position="58"/>
        <end position="96"/>
    </location>
</feature>
<dbReference type="InterPro" id="IPR036180">
    <property type="entry name" value="Gelsolin-like_dom_sf"/>
</dbReference>
<keyword evidence="10" id="KW-0333">Golgi apparatus</keyword>
<keyword evidence="5 14" id="KW-0479">Metal-binding</keyword>
<keyword evidence="11 14" id="KW-0472">Membrane</keyword>
<dbReference type="GO" id="GO:0006886">
    <property type="term" value="P:intracellular protein transport"/>
    <property type="evidence" value="ECO:0007669"/>
    <property type="project" value="InterPro"/>
</dbReference>
<evidence type="ECO:0000256" key="14">
    <source>
        <dbReference type="RuleBase" id="RU365030"/>
    </source>
</evidence>
<dbReference type="Proteomes" id="UP001057455">
    <property type="component" value="Unassembled WGS sequence"/>
</dbReference>
<dbReference type="GO" id="GO:0005096">
    <property type="term" value="F:GTPase activator activity"/>
    <property type="evidence" value="ECO:0007669"/>
    <property type="project" value="TreeGrafter"/>
</dbReference>
<evidence type="ECO:0000259" key="15">
    <source>
        <dbReference type="Pfam" id="PF00626"/>
    </source>
</evidence>
<dbReference type="PANTHER" id="PTHR11141:SF0">
    <property type="entry name" value="PROTEIN TRANSPORT PROTEIN SEC23"/>
    <property type="match status" value="1"/>
</dbReference>
<evidence type="ECO:0000256" key="4">
    <source>
        <dbReference type="ARBA" id="ARBA00022448"/>
    </source>
</evidence>
<evidence type="ECO:0000313" key="20">
    <source>
        <dbReference type="EMBL" id="GFE55034.1"/>
    </source>
</evidence>
<dbReference type="GO" id="GO:0090110">
    <property type="term" value="P:COPII-coated vesicle cargo loading"/>
    <property type="evidence" value="ECO:0007669"/>
    <property type="project" value="TreeGrafter"/>
</dbReference>
<evidence type="ECO:0000256" key="11">
    <source>
        <dbReference type="ARBA" id="ARBA00023136"/>
    </source>
</evidence>
<feature type="domain" description="Sec23/Sec24 beta-sandwich" evidence="19">
    <location>
        <begin position="387"/>
        <end position="513"/>
    </location>
</feature>
<evidence type="ECO:0000259" key="16">
    <source>
        <dbReference type="Pfam" id="PF04810"/>
    </source>
</evidence>
<dbReference type="Pfam" id="PF00626">
    <property type="entry name" value="Gelsolin"/>
    <property type="match status" value="1"/>
</dbReference>
<dbReference type="PANTHER" id="PTHR11141">
    <property type="entry name" value="PROTEIN TRANSPORT PROTEIN SEC23"/>
    <property type="match status" value="1"/>
</dbReference>
<keyword evidence="12 14" id="KW-0968">Cytoplasmic vesicle</keyword>
<keyword evidence="6 14" id="KW-0256">Endoplasmic reticulum</keyword>
<dbReference type="InterPro" id="IPR012990">
    <property type="entry name" value="Beta-sandwich_Sec23_24"/>
</dbReference>
<evidence type="ECO:0000256" key="9">
    <source>
        <dbReference type="ARBA" id="ARBA00022927"/>
    </source>
</evidence>
<dbReference type="InterPro" id="IPR007123">
    <property type="entry name" value="Gelsolin-like_dom"/>
</dbReference>
<accession>A0A9W5WVM9</accession>
<keyword evidence="8 14" id="KW-0931">ER-Golgi transport</keyword>
<dbReference type="SUPFAM" id="SSF81995">
    <property type="entry name" value="beta-sandwich domain of Sec23/24"/>
    <property type="match status" value="1"/>
</dbReference>
<comment type="subcellular location">
    <subcellularLocation>
        <location evidence="14">Cytoplasmic vesicle</location>
        <location evidence="14">COPII-coated vesicle membrane</location>
        <topology evidence="14">Peripheral membrane protein</topology>
        <orientation evidence="14">Cytoplasmic side</orientation>
    </subcellularLocation>
    <subcellularLocation>
        <location evidence="14">Endoplasmic reticulum membrane</location>
        <topology evidence="14">Peripheral membrane protein</topology>
        <orientation evidence="14">Cytoplasmic side</orientation>
    </subcellularLocation>
    <subcellularLocation>
        <location evidence="1">Golgi apparatus membrane</location>
        <topology evidence="1">Peripheral membrane protein</topology>
        <orientation evidence="1">Cytoplasmic side</orientation>
    </subcellularLocation>
</comment>
<evidence type="ECO:0000256" key="6">
    <source>
        <dbReference type="ARBA" id="ARBA00022824"/>
    </source>
</evidence>
<dbReference type="Pfam" id="PF04815">
    <property type="entry name" value="Sec23_helical"/>
    <property type="match status" value="1"/>
</dbReference>
<dbReference type="GO" id="GO:0005789">
    <property type="term" value="C:endoplasmic reticulum membrane"/>
    <property type="evidence" value="ECO:0007669"/>
    <property type="project" value="UniProtKB-SubCell"/>
</dbReference>
<organism evidence="20 21">
    <name type="scientific">Babesia ovis</name>
    <dbReference type="NCBI Taxonomy" id="5869"/>
    <lineage>
        <taxon>Eukaryota</taxon>
        <taxon>Sar</taxon>
        <taxon>Alveolata</taxon>
        <taxon>Apicomplexa</taxon>
        <taxon>Aconoidasida</taxon>
        <taxon>Piroplasmida</taxon>
        <taxon>Babesiidae</taxon>
        <taxon>Babesia</taxon>
    </lineage>
</organism>
<dbReference type="InterPro" id="IPR006896">
    <property type="entry name" value="Sec23/24_trunk_dom"/>
</dbReference>
<dbReference type="Gene3D" id="2.30.30.380">
    <property type="entry name" value="Zn-finger domain of Sec23/24"/>
    <property type="match status" value="1"/>
</dbReference>
<evidence type="ECO:0000256" key="7">
    <source>
        <dbReference type="ARBA" id="ARBA00022833"/>
    </source>
</evidence>
<feature type="domain" description="Sec23/Sec24 helical" evidence="18">
    <location>
        <begin position="526"/>
        <end position="624"/>
    </location>
</feature>
<dbReference type="Pfam" id="PF08033">
    <property type="entry name" value="Sec23_BS"/>
    <property type="match status" value="1"/>
</dbReference>
<dbReference type="GO" id="GO:0030127">
    <property type="term" value="C:COPII vesicle coat"/>
    <property type="evidence" value="ECO:0007669"/>
    <property type="project" value="InterPro"/>
</dbReference>
<evidence type="ECO:0000256" key="8">
    <source>
        <dbReference type="ARBA" id="ARBA00022892"/>
    </source>
</evidence>
<dbReference type="GO" id="GO:0070971">
    <property type="term" value="C:endoplasmic reticulum exit site"/>
    <property type="evidence" value="ECO:0007669"/>
    <property type="project" value="TreeGrafter"/>
</dbReference>
<dbReference type="InterPro" id="IPR036174">
    <property type="entry name" value="Znf_Sec23_Sec24_sf"/>
</dbReference>
<dbReference type="InterPro" id="IPR006895">
    <property type="entry name" value="Znf_Sec23_Sec24"/>
</dbReference>
<keyword evidence="4 14" id="KW-0813">Transport</keyword>
<keyword evidence="14" id="KW-0963">Cytoplasm</keyword>
<keyword evidence="7 14" id="KW-0862">Zinc</keyword>
<dbReference type="EMBL" id="BLIY01000017">
    <property type="protein sequence ID" value="GFE55034.1"/>
    <property type="molecule type" value="Genomic_DNA"/>
</dbReference>
<proteinExistence type="inferred from homology"/>
<comment type="function">
    <text evidence="13 14">Component of the coat protein complex II (COPII) which promotes the formation of transport vesicles from the endoplasmic reticulum (ER). The coat has two main functions, the physical deformation of the endoplasmic reticulum membrane into vesicles and the selection of cargo molecules.</text>
</comment>
<evidence type="ECO:0000256" key="13">
    <source>
        <dbReference type="ARBA" id="ARBA00025471"/>
    </source>
</evidence>
<keyword evidence="9 14" id="KW-0653">Protein transport</keyword>